<dbReference type="SMART" id="SM00822">
    <property type="entry name" value="PKS_KR"/>
    <property type="match status" value="1"/>
</dbReference>
<dbReference type="PRINTS" id="PR00080">
    <property type="entry name" value="SDRFAMILY"/>
</dbReference>
<dbReference type="AlphaFoldDB" id="A0A7Z1AV23"/>
<dbReference type="Gene3D" id="3.40.50.720">
    <property type="entry name" value="NAD(P)-binding Rossmann-like Domain"/>
    <property type="match status" value="1"/>
</dbReference>
<dbReference type="InterPro" id="IPR057326">
    <property type="entry name" value="KR_dom"/>
</dbReference>
<dbReference type="CDD" id="cd05233">
    <property type="entry name" value="SDR_c"/>
    <property type="match status" value="1"/>
</dbReference>
<keyword evidence="2" id="KW-0560">Oxidoreductase</keyword>
<evidence type="ECO:0000313" key="6">
    <source>
        <dbReference type="Proteomes" id="UP000185696"/>
    </source>
</evidence>
<dbReference type="InterPro" id="IPR036291">
    <property type="entry name" value="NAD(P)-bd_dom_sf"/>
</dbReference>
<evidence type="ECO:0000256" key="1">
    <source>
        <dbReference type="ARBA" id="ARBA00006484"/>
    </source>
</evidence>
<gene>
    <name evidence="5" type="ORF">BLA60_30970</name>
</gene>
<evidence type="ECO:0000313" key="5">
    <source>
        <dbReference type="EMBL" id="OLF06727.1"/>
    </source>
</evidence>
<dbReference type="SUPFAM" id="SSF51735">
    <property type="entry name" value="NAD(P)-binding Rossmann-fold domains"/>
    <property type="match status" value="1"/>
</dbReference>
<feature type="domain" description="Ketoreductase" evidence="4">
    <location>
        <begin position="2"/>
        <end position="177"/>
    </location>
</feature>
<organism evidence="5 6">
    <name type="scientific">Actinophytocola xinjiangensis</name>
    <dbReference type="NCBI Taxonomy" id="485602"/>
    <lineage>
        <taxon>Bacteria</taxon>
        <taxon>Bacillati</taxon>
        <taxon>Actinomycetota</taxon>
        <taxon>Actinomycetes</taxon>
        <taxon>Pseudonocardiales</taxon>
        <taxon>Pseudonocardiaceae</taxon>
    </lineage>
</organism>
<name>A0A7Z1AV23_9PSEU</name>
<accession>A0A7Z1AV23</accession>
<proteinExistence type="inferred from homology"/>
<dbReference type="GO" id="GO:0016491">
    <property type="term" value="F:oxidoreductase activity"/>
    <property type="evidence" value="ECO:0007669"/>
    <property type="project" value="UniProtKB-KW"/>
</dbReference>
<dbReference type="Proteomes" id="UP000185696">
    <property type="component" value="Unassembled WGS sequence"/>
</dbReference>
<evidence type="ECO:0000259" key="4">
    <source>
        <dbReference type="SMART" id="SM00822"/>
    </source>
</evidence>
<dbReference type="PRINTS" id="PR00081">
    <property type="entry name" value="GDHRDH"/>
</dbReference>
<keyword evidence="6" id="KW-1185">Reference proteome</keyword>
<dbReference type="Pfam" id="PF00106">
    <property type="entry name" value="adh_short"/>
    <property type="match status" value="1"/>
</dbReference>
<protein>
    <recommendedName>
        <fullName evidence="4">Ketoreductase domain-containing protein</fullName>
    </recommendedName>
</protein>
<dbReference type="EMBL" id="MSIF01000020">
    <property type="protein sequence ID" value="OLF06727.1"/>
    <property type="molecule type" value="Genomic_DNA"/>
</dbReference>
<dbReference type="InterPro" id="IPR002347">
    <property type="entry name" value="SDR_fam"/>
</dbReference>
<evidence type="ECO:0000256" key="3">
    <source>
        <dbReference type="RuleBase" id="RU000363"/>
    </source>
</evidence>
<dbReference type="PANTHER" id="PTHR43669">
    <property type="entry name" value="5-KETO-D-GLUCONATE 5-REDUCTASE"/>
    <property type="match status" value="1"/>
</dbReference>
<dbReference type="PANTHER" id="PTHR43669:SF3">
    <property type="entry name" value="ALCOHOL DEHYDROGENASE, PUTATIVE (AFU_ORTHOLOGUE AFUA_3G03445)-RELATED"/>
    <property type="match status" value="1"/>
</dbReference>
<reference evidence="5 6" key="1">
    <citation type="submission" date="2016-12" db="EMBL/GenBank/DDBJ databases">
        <title>The draft genome sequence of Actinophytocola xinjiangensis.</title>
        <authorList>
            <person name="Wang W."/>
            <person name="Yuan L."/>
        </authorList>
    </citation>
    <scope>NUCLEOTIDE SEQUENCE [LARGE SCALE GENOMIC DNA]</scope>
    <source>
        <strain evidence="5 6">CGMCC 4.4663</strain>
    </source>
</reference>
<sequence>MRTALVVGGSGGVGRACALAFVGAGFEVVLAARDPDRLAAAAAEVGARSWVAADSADEDGARRIAEAAGRIDVLLAGAGVNPARAPVSDTDPATFDAILSDNLRSVFLLARTALPRMTRGGRMIFVSSTAAARGLPGFGAYAASKGGLRALAGSLAGEVGAHGVNVSVLTPGPVDTSMFDAGPPGVALLEPRQVAQAARYLAELDPSVTVEELTLRANRFHDAPTS</sequence>
<comment type="similarity">
    <text evidence="1 3">Belongs to the short-chain dehydrogenases/reductases (SDR) family.</text>
</comment>
<dbReference type="InterPro" id="IPR020904">
    <property type="entry name" value="Sc_DH/Rdtase_CS"/>
</dbReference>
<comment type="caution">
    <text evidence="5">The sequence shown here is derived from an EMBL/GenBank/DDBJ whole genome shotgun (WGS) entry which is preliminary data.</text>
</comment>
<evidence type="ECO:0000256" key="2">
    <source>
        <dbReference type="ARBA" id="ARBA00023002"/>
    </source>
</evidence>
<dbReference type="PROSITE" id="PS00061">
    <property type="entry name" value="ADH_SHORT"/>
    <property type="match status" value="1"/>
</dbReference>